<dbReference type="SUPFAM" id="SSF55620">
    <property type="entry name" value="Tetrahydrobiopterin biosynthesis enzymes-like"/>
    <property type="match status" value="1"/>
</dbReference>
<dbReference type="InterPro" id="IPR043133">
    <property type="entry name" value="GTP-CH-I_C/QueF"/>
</dbReference>
<protein>
    <submittedName>
        <fullName evidence="2">Dihydroneopterin aldolase</fullName>
    </submittedName>
</protein>
<dbReference type="AlphaFoldDB" id="A0A9X2EEB2"/>
<proteinExistence type="predicted"/>
<feature type="domain" description="Dihydroneopterin aldolase/epimerase" evidence="1">
    <location>
        <begin position="18"/>
        <end position="128"/>
    </location>
</feature>
<dbReference type="GO" id="GO:0004150">
    <property type="term" value="F:dihydroneopterin aldolase activity"/>
    <property type="evidence" value="ECO:0007669"/>
    <property type="project" value="InterPro"/>
</dbReference>
<evidence type="ECO:0000313" key="2">
    <source>
        <dbReference type="EMBL" id="MCM8556453.1"/>
    </source>
</evidence>
<gene>
    <name evidence="2" type="ORF">NDO55_01295</name>
</gene>
<evidence type="ECO:0000313" key="3">
    <source>
        <dbReference type="Proteomes" id="UP001155128"/>
    </source>
</evidence>
<reference evidence="2" key="1">
    <citation type="submission" date="2022-06" db="EMBL/GenBank/DDBJ databases">
        <title>Sphingomicrobium sedimins sp. nov., a marine bacterium isolated from tidal flat.</title>
        <authorList>
            <person name="Kim C.-H."/>
            <person name="Yoo Y."/>
            <person name="Kim J.-J."/>
        </authorList>
    </citation>
    <scope>NUCLEOTIDE SEQUENCE</scope>
    <source>
        <strain evidence="2">GRR-S6-50</strain>
    </source>
</reference>
<evidence type="ECO:0000259" key="1">
    <source>
        <dbReference type="SMART" id="SM00905"/>
    </source>
</evidence>
<dbReference type="SMART" id="SM00905">
    <property type="entry name" value="FolB"/>
    <property type="match status" value="1"/>
</dbReference>
<sequence length="134" mass="15134">MTEPIEGLVAHRPKTVRLFLDSLEVQIDIGFHDYEIGKPQRLLVSVEVWIDPARMPARDEEVEAWNYDRLREAIENLACSGRFNLQESFLKALFDRVASMAGVEALRVRSVKPDIYPKAQGVGVELASFTGVHP</sequence>
<dbReference type="Gene3D" id="3.30.1130.10">
    <property type="match status" value="1"/>
</dbReference>
<dbReference type="EMBL" id="JAMSHT010000001">
    <property type="protein sequence ID" value="MCM8556453.1"/>
    <property type="molecule type" value="Genomic_DNA"/>
</dbReference>
<dbReference type="GO" id="GO:0006760">
    <property type="term" value="P:folic acid-containing compound metabolic process"/>
    <property type="evidence" value="ECO:0007669"/>
    <property type="project" value="InterPro"/>
</dbReference>
<accession>A0A9X2EEB2</accession>
<keyword evidence="3" id="KW-1185">Reference proteome</keyword>
<dbReference type="Proteomes" id="UP001155128">
    <property type="component" value="Unassembled WGS sequence"/>
</dbReference>
<comment type="caution">
    <text evidence="2">The sequence shown here is derived from an EMBL/GenBank/DDBJ whole genome shotgun (WGS) entry which is preliminary data.</text>
</comment>
<name>A0A9X2EEB2_9SPHN</name>
<dbReference type="Pfam" id="PF02152">
    <property type="entry name" value="FolB"/>
    <property type="match status" value="1"/>
</dbReference>
<dbReference type="InterPro" id="IPR006157">
    <property type="entry name" value="FolB_dom"/>
</dbReference>
<dbReference type="RefSeq" id="WP_252111668.1">
    <property type="nucleotide sequence ID" value="NZ_JAMSHT010000001.1"/>
</dbReference>
<organism evidence="2 3">
    <name type="scientific">Sphingomicrobium sediminis</name>
    <dbReference type="NCBI Taxonomy" id="2950949"/>
    <lineage>
        <taxon>Bacteria</taxon>
        <taxon>Pseudomonadati</taxon>
        <taxon>Pseudomonadota</taxon>
        <taxon>Alphaproteobacteria</taxon>
        <taxon>Sphingomonadales</taxon>
        <taxon>Sphingomonadaceae</taxon>
        <taxon>Sphingomicrobium</taxon>
    </lineage>
</organism>